<proteinExistence type="predicted"/>
<organism evidence="2 3">
    <name type="scientific">Mycteria americana</name>
    <name type="common">Wood stork</name>
    <dbReference type="NCBI Taxonomy" id="33587"/>
    <lineage>
        <taxon>Eukaryota</taxon>
        <taxon>Metazoa</taxon>
        <taxon>Chordata</taxon>
        <taxon>Craniata</taxon>
        <taxon>Vertebrata</taxon>
        <taxon>Euteleostomi</taxon>
        <taxon>Archelosauria</taxon>
        <taxon>Archosauria</taxon>
        <taxon>Dinosauria</taxon>
        <taxon>Saurischia</taxon>
        <taxon>Theropoda</taxon>
        <taxon>Coelurosauria</taxon>
        <taxon>Aves</taxon>
        <taxon>Neognathae</taxon>
        <taxon>Neoaves</taxon>
        <taxon>Aequornithes</taxon>
        <taxon>Ciconiiformes</taxon>
        <taxon>Ciconiidae</taxon>
        <taxon>Mycteria</taxon>
    </lineage>
</organism>
<feature type="compositionally biased region" description="Basic and acidic residues" evidence="1">
    <location>
        <begin position="98"/>
        <end position="111"/>
    </location>
</feature>
<evidence type="ECO:0000313" key="2">
    <source>
        <dbReference type="EMBL" id="KAK4822329.1"/>
    </source>
</evidence>
<feature type="region of interest" description="Disordered" evidence="1">
    <location>
        <begin position="81"/>
        <end position="123"/>
    </location>
</feature>
<protein>
    <submittedName>
        <fullName evidence="2">Uncharacterized protein</fullName>
    </submittedName>
</protein>
<dbReference type="Proteomes" id="UP001333110">
    <property type="component" value="Unassembled WGS sequence"/>
</dbReference>
<name>A0AAN7N975_MYCAM</name>
<evidence type="ECO:0000256" key="1">
    <source>
        <dbReference type="SAM" id="MobiDB-lite"/>
    </source>
</evidence>
<dbReference type="AlphaFoldDB" id="A0AAN7N975"/>
<keyword evidence="3" id="KW-1185">Reference proteome</keyword>
<evidence type="ECO:0000313" key="3">
    <source>
        <dbReference type="Proteomes" id="UP001333110"/>
    </source>
</evidence>
<sequence>MMERGLVSSSASSFNTLGWISSGPIDLDTVRYLRVFNKPGKSHNAQLTHWALNISKVGDSTSLVSLLQCLTTLTLLRGSINSPRHSKEQNLPRAQPGAKEDGAGDRTRDEAVTWIQSPPRTRDEAVTALPGDLRSYGCHSPEDTRQPTNNNVPVLSQDQTKDCRYCHILNTAGIRKHPLTFPSGKDSFERKQCECSAYLQRNSASPRVCDSGTAKMSVFRKASRTSLGSGNGAAVESLVGAVSLQHDGIDIQLPYKCISSSPTINPTQPSPPLYHVPKHHIHKSFKYLQGW</sequence>
<dbReference type="EMBL" id="JAUNZN010000004">
    <property type="protein sequence ID" value="KAK4822329.1"/>
    <property type="molecule type" value="Genomic_DNA"/>
</dbReference>
<comment type="caution">
    <text evidence="2">The sequence shown here is derived from an EMBL/GenBank/DDBJ whole genome shotgun (WGS) entry which is preliminary data.</text>
</comment>
<reference evidence="2 3" key="1">
    <citation type="journal article" date="2023" name="J. Hered.">
        <title>Chromosome-level genome of the wood stork (Mycteria americana) provides insight into avian chromosome evolution.</title>
        <authorList>
            <person name="Flamio R. Jr."/>
            <person name="Ramstad K.M."/>
        </authorList>
    </citation>
    <scope>NUCLEOTIDE SEQUENCE [LARGE SCALE GENOMIC DNA]</scope>
    <source>
        <strain evidence="2">JAX WOST 10</strain>
    </source>
</reference>
<gene>
    <name evidence="2" type="ORF">QYF61_013028</name>
</gene>
<accession>A0AAN7N975</accession>